<evidence type="ECO:0000313" key="8">
    <source>
        <dbReference type="Proteomes" id="UP000050326"/>
    </source>
</evidence>
<feature type="transmembrane region" description="Helical" evidence="6">
    <location>
        <begin position="48"/>
        <end position="67"/>
    </location>
</feature>
<proteinExistence type="predicted"/>
<dbReference type="Pfam" id="PF01943">
    <property type="entry name" value="Polysacc_synt"/>
    <property type="match status" value="1"/>
</dbReference>
<dbReference type="PIRSF" id="PIRSF038958">
    <property type="entry name" value="PG_synth_SpoVB"/>
    <property type="match status" value="1"/>
</dbReference>
<dbReference type="AlphaFoldDB" id="A0A0P8YGX4"/>
<feature type="transmembrane region" description="Helical" evidence="6">
    <location>
        <begin position="229"/>
        <end position="249"/>
    </location>
</feature>
<name>A0A0P8YGX4_9CLOT</name>
<dbReference type="CDD" id="cd13124">
    <property type="entry name" value="MATE_SpoVB_like"/>
    <property type="match status" value="1"/>
</dbReference>
<dbReference type="PANTHER" id="PTHR30250:SF21">
    <property type="entry name" value="LIPID II FLIPPASE MURJ"/>
    <property type="match status" value="1"/>
</dbReference>
<feature type="transmembrane region" description="Helical" evidence="6">
    <location>
        <begin position="12"/>
        <end position="36"/>
    </location>
</feature>
<dbReference type="InterPro" id="IPR050833">
    <property type="entry name" value="Poly_Biosynth_Transport"/>
</dbReference>
<keyword evidence="8" id="KW-1185">Reference proteome</keyword>
<dbReference type="InterPro" id="IPR024923">
    <property type="entry name" value="PG_synth_SpoVB"/>
</dbReference>
<keyword evidence="4 6" id="KW-1133">Transmembrane helix</keyword>
<keyword evidence="3 6" id="KW-0812">Transmembrane</keyword>
<evidence type="ECO:0000256" key="4">
    <source>
        <dbReference type="ARBA" id="ARBA00022989"/>
    </source>
</evidence>
<accession>A0A0P8YGX4</accession>
<dbReference type="GO" id="GO:0051301">
    <property type="term" value="P:cell division"/>
    <property type="evidence" value="ECO:0007669"/>
    <property type="project" value="UniProtKB-KW"/>
</dbReference>
<feature type="transmembrane region" description="Helical" evidence="6">
    <location>
        <begin position="155"/>
        <end position="174"/>
    </location>
</feature>
<dbReference type="PANTHER" id="PTHR30250">
    <property type="entry name" value="PST FAMILY PREDICTED COLANIC ACID TRANSPORTER"/>
    <property type="match status" value="1"/>
</dbReference>
<evidence type="ECO:0000256" key="6">
    <source>
        <dbReference type="SAM" id="Phobius"/>
    </source>
</evidence>
<evidence type="ECO:0000256" key="2">
    <source>
        <dbReference type="ARBA" id="ARBA00022475"/>
    </source>
</evidence>
<feature type="transmembrane region" description="Helical" evidence="6">
    <location>
        <begin position="123"/>
        <end position="143"/>
    </location>
</feature>
<feature type="transmembrane region" description="Helical" evidence="6">
    <location>
        <begin position="479"/>
        <end position="505"/>
    </location>
</feature>
<protein>
    <submittedName>
        <fullName evidence="7">Putative cell division protein YtgP</fullName>
    </submittedName>
</protein>
<evidence type="ECO:0000256" key="5">
    <source>
        <dbReference type="ARBA" id="ARBA00023136"/>
    </source>
</evidence>
<keyword evidence="2" id="KW-1003">Cell membrane</keyword>
<comment type="caution">
    <text evidence="7">The sequence shown here is derived from an EMBL/GenBank/DDBJ whole genome shotgun (WGS) entry which is preliminary data.</text>
</comment>
<keyword evidence="7" id="KW-0132">Cell division</keyword>
<keyword evidence="5 6" id="KW-0472">Membrane</keyword>
<feature type="transmembrane region" description="Helical" evidence="6">
    <location>
        <begin position="456"/>
        <end position="473"/>
    </location>
</feature>
<dbReference type="InterPro" id="IPR002797">
    <property type="entry name" value="Polysacc_synth"/>
</dbReference>
<organism evidence="7 8">
    <name type="scientific">Oxobacter pfennigii</name>
    <dbReference type="NCBI Taxonomy" id="36849"/>
    <lineage>
        <taxon>Bacteria</taxon>
        <taxon>Bacillati</taxon>
        <taxon>Bacillota</taxon>
        <taxon>Clostridia</taxon>
        <taxon>Eubacteriales</taxon>
        <taxon>Clostridiaceae</taxon>
        <taxon>Oxobacter</taxon>
    </lineage>
</organism>
<feature type="transmembrane region" description="Helical" evidence="6">
    <location>
        <begin position="88"/>
        <end position="111"/>
    </location>
</feature>
<dbReference type="Proteomes" id="UP000050326">
    <property type="component" value="Unassembled WGS sequence"/>
</dbReference>
<keyword evidence="7" id="KW-0131">Cell cycle</keyword>
<feature type="transmembrane region" description="Helical" evidence="6">
    <location>
        <begin position="416"/>
        <end position="435"/>
    </location>
</feature>
<dbReference type="RefSeq" id="WP_054873223.1">
    <property type="nucleotide sequence ID" value="NZ_LKET01000006.1"/>
</dbReference>
<feature type="transmembrane region" description="Helical" evidence="6">
    <location>
        <begin position="392"/>
        <end position="410"/>
    </location>
</feature>
<feature type="transmembrane region" description="Helical" evidence="6">
    <location>
        <begin position="180"/>
        <end position="202"/>
    </location>
</feature>
<sequence length="544" mass="59341">MSKSSSATKGFAVLSAAGILNKVLSVLYVPILLQIIGEEGYGIYSAGYRIYVFIYVLTNSGFPIAISKLQAELLAHDDFRNARRSHRIARLLLTCYGLFMTVITVVFAGHITNAIGFDRSYRVILALAPTMLFSAISCTYRGYFNGHSDMKPTAMSQVIEQFLNVVLSLIFALLLKPYGLDWACAGATVGTTLGSLGSALYLNRAFKKDRNFLLRNTPDDLMTIRYRALAYRLLAYALPIAFNSVVVFGGDVVDLWNTNQRLIAAGFSSADAYIKYGVLSKYTQLLNVPLAITAALHIATIPTFSSTIALKNFKLLKDQISHTFRVSLLLSIPSAVGLGVLSKPVFLMLFGGEYVDGWYLMAIGSVVIILVSIVQVQAGILQSVNKTRLSTIAMLAGIFVKIFINYFLIAVPEVNIRGAVIGTIVCYIIAIFINFKYIKKFVPVGIKIKNQVGRPFLASAVMGVIAAASYKLFSMLTGLFMGAYISNALSTIIAIAIGALSYGLIMLKIGGIDIQDIKLMPYGSKIIKLIPKSFLNTERAQAEN</sequence>
<dbReference type="EMBL" id="LKET01000006">
    <property type="protein sequence ID" value="KPU46333.1"/>
    <property type="molecule type" value="Genomic_DNA"/>
</dbReference>
<evidence type="ECO:0000313" key="7">
    <source>
        <dbReference type="EMBL" id="KPU46333.1"/>
    </source>
</evidence>
<evidence type="ECO:0000256" key="1">
    <source>
        <dbReference type="ARBA" id="ARBA00004651"/>
    </source>
</evidence>
<dbReference type="STRING" id="36849.OXPF_00610"/>
<comment type="subcellular location">
    <subcellularLocation>
        <location evidence="1">Cell membrane</location>
        <topology evidence="1">Multi-pass membrane protein</topology>
    </subcellularLocation>
</comment>
<feature type="transmembrane region" description="Helical" evidence="6">
    <location>
        <begin position="358"/>
        <end position="380"/>
    </location>
</feature>
<gene>
    <name evidence="7" type="primary">ytgP</name>
    <name evidence="7" type="ORF">OXPF_00610</name>
</gene>
<evidence type="ECO:0000256" key="3">
    <source>
        <dbReference type="ARBA" id="ARBA00022692"/>
    </source>
</evidence>
<dbReference type="OrthoDB" id="9775950at2"/>
<feature type="transmembrane region" description="Helical" evidence="6">
    <location>
        <begin position="288"/>
        <end position="310"/>
    </location>
</feature>
<dbReference type="GO" id="GO:0005886">
    <property type="term" value="C:plasma membrane"/>
    <property type="evidence" value="ECO:0007669"/>
    <property type="project" value="UniProtKB-SubCell"/>
</dbReference>
<reference evidence="7 8" key="1">
    <citation type="submission" date="2015-09" db="EMBL/GenBank/DDBJ databases">
        <title>Genome sequence of Oxobacter pfennigii DSM 3222.</title>
        <authorList>
            <person name="Poehlein A."/>
            <person name="Bengelsdorf F.R."/>
            <person name="Schiel-Bengelsdorf B."/>
            <person name="Duerre P."/>
            <person name="Daniel R."/>
        </authorList>
    </citation>
    <scope>NUCLEOTIDE SEQUENCE [LARGE SCALE GENOMIC DNA]</scope>
    <source>
        <strain evidence="7 8">DSM 3222</strain>
    </source>
</reference>
<feature type="transmembrane region" description="Helical" evidence="6">
    <location>
        <begin position="322"/>
        <end position="346"/>
    </location>
</feature>